<dbReference type="EMBL" id="NFLJ01000025">
    <property type="protein sequence ID" value="OUQ33741.1"/>
    <property type="molecule type" value="Genomic_DNA"/>
</dbReference>
<accession>A0A1Y4SXN8</accession>
<keyword evidence="3" id="KW-0482">Metalloprotease</keyword>
<comment type="caution">
    <text evidence="3">The sequence shown here is derived from an EMBL/GenBank/DDBJ whole genome shotgun (WGS) entry which is preliminary data.</text>
</comment>
<dbReference type="PANTHER" id="PTHR36435:SF1">
    <property type="entry name" value="CAAX AMINO TERMINAL PROTEASE FAMILY PROTEIN"/>
    <property type="match status" value="1"/>
</dbReference>
<keyword evidence="4" id="KW-1185">Reference proteome</keyword>
<feature type="transmembrane region" description="Helical" evidence="1">
    <location>
        <begin position="139"/>
        <end position="166"/>
    </location>
</feature>
<dbReference type="InterPro" id="IPR052710">
    <property type="entry name" value="CAAX_protease"/>
</dbReference>
<feature type="domain" description="CAAX prenyl protease 2/Lysostaphin resistance protein A-like" evidence="2">
    <location>
        <begin position="138"/>
        <end position="234"/>
    </location>
</feature>
<dbReference type="GO" id="GO:0080120">
    <property type="term" value="P:CAAX-box protein maturation"/>
    <property type="evidence" value="ECO:0007669"/>
    <property type="project" value="UniProtKB-ARBA"/>
</dbReference>
<feature type="transmembrane region" description="Helical" evidence="1">
    <location>
        <begin position="16"/>
        <end position="42"/>
    </location>
</feature>
<keyword evidence="1" id="KW-0812">Transmembrane</keyword>
<dbReference type="Proteomes" id="UP000195305">
    <property type="component" value="Unassembled WGS sequence"/>
</dbReference>
<feature type="transmembrane region" description="Helical" evidence="1">
    <location>
        <begin position="172"/>
        <end position="191"/>
    </location>
</feature>
<keyword evidence="3" id="KW-0645">Protease</keyword>
<evidence type="ECO:0000313" key="3">
    <source>
        <dbReference type="EMBL" id="OUQ33741.1"/>
    </source>
</evidence>
<dbReference type="AlphaFoldDB" id="A0A1Y4SXN8"/>
<dbReference type="GO" id="GO:0006508">
    <property type="term" value="P:proteolysis"/>
    <property type="evidence" value="ECO:0007669"/>
    <property type="project" value="UniProtKB-KW"/>
</dbReference>
<dbReference type="InterPro" id="IPR003675">
    <property type="entry name" value="Rce1/LyrA-like_dom"/>
</dbReference>
<protein>
    <submittedName>
        <fullName evidence="3">CPBP family intramembrane metalloprotease</fullName>
    </submittedName>
</protein>
<dbReference type="OrthoDB" id="8607342at2"/>
<keyword evidence="1" id="KW-1133">Transmembrane helix</keyword>
<reference evidence="3 4" key="1">
    <citation type="journal article" date="2018" name="BMC Genomics">
        <title>Whole genome sequencing and function prediction of 133 gut anaerobes isolated from chicken caecum in pure cultures.</title>
        <authorList>
            <person name="Medvecky M."/>
            <person name="Cejkova D."/>
            <person name="Polansky O."/>
            <person name="Karasova D."/>
            <person name="Kubasova T."/>
            <person name="Cizek A."/>
            <person name="Rychlik I."/>
        </authorList>
    </citation>
    <scope>NUCLEOTIDE SEQUENCE [LARGE SCALE GENOMIC DNA]</scope>
    <source>
        <strain evidence="3 4">An13</strain>
    </source>
</reference>
<feature type="transmembrane region" description="Helical" evidence="1">
    <location>
        <begin position="54"/>
        <end position="73"/>
    </location>
</feature>
<evidence type="ECO:0000259" key="2">
    <source>
        <dbReference type="Pfam" id="PF02517"/>
    </source>
</evidence>
<gene>
    <name evidence="3" type="ORF">B5E75_09105</name>
</gene>
<dbReference type="Pfam" id="PF02517">
    <property type="entry name" value="Rce1-like"/>
    <property type="match status" value="1"/>
</dbReference>
<feature type="transmembrane region" description="Helical" evidence="1">
    <location>
        <begin position="198"/>
        <end position="215"/>
    </location>
</feature>
<proteinExistence type="predicted"/>
<dbReference type="GO" id="GO:0004175">
    <property type="term" value="F:endopeptidase activity"/>
    <property type="evidence" value="ECO:0007669"/>
    <property type="project" value="UniProtKB-ARBA"/>
</dbReference>
<evidence type="ECO:0000313" key="4">
    <source>
        <dbReference type="Proteomes" id="UP000195305"/>
    </source>
</evidence>
<evidence type="ECO:0000256" key="1">
    <source>
        <dbReference type="SAM" id="Phobius"/>
    </source>
</evidence>
<dbReference type="GO" id="GO:0008237">
    <property type="term" value="F:metallopeptidase activity"/>
    <property type="evidence" value="ECO:0007669"/>
    <property type="project" value="UniProtKB-KW"/>
</dbReference>
<feature type="transmembrane region" description="Helical" evidence="1">
    <location>
        <begin position="93"/>
        <end position="118"/>
    </location>
</feature>
<dbReference type="PANTHER" id="PTHR36435">
    <property type="entry name" value="SLR1288 PROTEIN"/>
    <property type="match status" value="1"/>
</dbReference>
<name>A0A1Y4SXN8_9FIRM</name>
<dbReference type="RefSeq" id="WP_087358562.1">
    <property type="nucleotide sequence ID" value="NZ_AP031415.1"/>
</dbReference>
<organism evidence="3 4">
    <name type="scientific">Massilimicrobiota timonensis</name>
    <dbReference type="NCBI Taxonomy" id="1776392"/>
    <lineage>
        <taxon>Bacteria</taxon>
        <taxon>Bacillati</taxon>
        <taxon>Bacillota</taxon>
        <taxon>Erysipelotrichia</taxon>
        <taxon>Erysipelotrichales</taxon>
        <taxon>Erysipelotrichaceae</taxon>
        <taxon>Massilimicrobiota</taxon>
    </lineage>
</organism>
<keyword evidence="3" id="KW-0378">Hydrolase</keyword>
<sequence>MFNQHFTRRVPTQAKWMFVLVILPLYVYCGSLILSALFKFVIIQFQLEFDYNQLNAYLNLIFDVFLLGLAGWLLKDSMLEQWRDFKKNLKQYLIEGCIIGVLLIYACQIIGGLITMTLGGNQASENQQFIESITTSYPALMIFVSCVLAPILEEMLFRGIVFGWIYEWNPKMAHLISSFIFGFIHIMSAVFNGNTAEWIQIFSYCFMGFVLSYLYEKNNNIYVPILSHMMNNMISMCMLLL</sequence>
<keyword evidence="1" id="KW-0472">Membrane</keyword>